<evidence type="ECO:0000259" key="3">
    <source>
        <dbReference type="PROSITE" id="PS50102"/>
    </source>
</evidence>
<dbReference type="PANTHER" id="PTHR48031:SF2">
    <property type="entry name" value="RNA-BINDING PROTEIN 4"/>
    <property type="match status" value="1"/>
</dbReference>
<dbReference type="PANTHER" id="PTHR48031">
    <property type="entry name" value="SRA STEM-LOOP-INTERACTING RNA-BINDING PROTEIN, MITOCHONDRIAL"/>
    <property type="match status" value="1"/>
</dbReference>
<name>A0A833QS40_9POAL</name>
<evidence type="ECO:0000256" key="1">
    <source>
        <dbReference type="PROSITE-ProRule" id="PRU00047"/>
    </source>
</evidence>
<keyword evidence="1" id="KW-0479">Metal-binding</keyword>
<keyword evidence="1" id="KW-0862">Zinc</keyword>
<accession>A0A833QS40</accession>
<dbReference type="SMART" id="SM00343">
    <property type="entry name" value="ZnF_C2HC"/>
    <property type="match status" value="3"/>
</dbReference>
<evidence type="ECO:0000256" key="2">
    <source>
        <dbReference type="PROSITE-ProRule" id="PRU00176"/>
    </source>
</evidence>
<dbReference type="GO" id="GO:0005634">
    <property type="term" value="C:nucleus"/>
    <property type="evidence" value="ECO:0007669"/>
    <property type="project" value="TreeGrafter"/>
</dbReference>
<evidence type="ECO:0000259" key="4">
    <source>
        <dbReference type="PROSITE" id="PS50158"/>
    </source>
</evidence>
<protein>
    <submittedName>
        <fullName evidence="5">Glycine-rich RNA-binding protein RZ1C</fullName>
    </submittedName>
</protein>
<keyword evidence="1" id="KW-0863">Zinc-finger</keyword>
<dbReference type="SMART" id="SM00360">
    <property type="entry name" value="RRM"/>
    <property type="match status" value="1"/>
</dbReference>
<proteinExistence type="predicted"/>
<dbReference type="SUPFAM" id="SSF54928">
    <property type="entry name" value="RNA-binding domain, RBD"/>
    <property type="match status" value="1"/>
</dbReference>
<feature type="domain" description="CCHC-type" evidence="4">
    <location>
        <begin position="241"/>
        <end position="255"/>
    </location>
</feature>
<comment type="caution">
    <text evidence="5">The sequence shown here is derived from an EMBL/GenBank/DDBJ whole genome shotgun (WGS) entry which is preliminary data.</text>
</comment>
<dbReference type="Gene3D" id="3.30.70.330">
    <property type="match status" value="1"/>
</dbReference>
<dbReference type="OrthoDB" id="5870588at2759"/>
<reference evidence="5" key="1">
    <citation type="submission" date="2020-01" db="EMBL/GenBank/DDBJ databases">
        <title>Genome sequence of Kobresia littledalei, the first chromosome-level genome in the family Cyperaceae.</title>
        <authorList>
            <person name="Qu G."/>
        </authorList>
    </citation>
    <scope>NUCLEOTIDE SEQUENCE</scope>
    <source>
        <strain evidence="5">C.B.Clarke</strain>
        <tissue evidence="5">Leaf</tissue>
    </source>
</reference>
<organism evidence="5 6">
    <name type="scientific">Carex littledalei</name>
    <dbReference type="NCBI Taxonomy" id="544730"/>
    <lineage>
        <taxon>Eukaryota</taxon>
        <taxon>Viridiplantae</taxon>
        <taxon>Streptophyta</taxon>
        <taxon>Embryophyta</taxon>
        <taxon>Tracheophyta</taxon>
        <taxon>Spermatophyta</taxon>
        <taxon>Magnoliopsida</taxon>
        <taxon>Liliopsida</taxon>
        <taxon>Poales</taxon>
        <taxon>Cyperaceae</taxon>
        <taxon>Cyperoideae</taxon>
        <taxon>Cariceae</taxon>
        <taxon>Carex</taxon>
        <taxon>Carex subgen. Euthyceras</taxon>
    </lineage>
</organism>
<dbReference type="GO" id="GO:0003729">
    <property type="term" value="F:mRNA binding"/>
    <property type="evidence" value="ECO:0007669"/>
    <property type="project" value="TreeGrafter"/>
</dbReference>
<evidence type="ECO:0000313" key="6">
    <source>
        <dbReference type="Proteomes" id="UP000623129"/>
    </source>
</evidence>
<dbReference type="InterPro" id="IPR035979">
    <property type="entry name" value="RBD_domain_sf"/>
</dbReference>
<dbReference type="GO" id="GO:0008270">
    <property type="term" value="F:zinc ion binding"/>
    <property type="evidence" value="ECO:0007669"/>
    <property type="project" value="UniProtKB-KW"/>
</dbReference>
<dbReference type="PROSITE" id="PS50158">
    <property type="entry name" value="ZF_CCHC"/>
    <property type="match status" value="2"/>
</dbReference>
<sequence>MAGREDNRVFIGGLASHTKAHHLAEAFSRFGTVLETEIAMDRKTGRLRGFGFITFANPHAVNAAIRHKHNTELHGQTIRVSRAYPRISSYDEYNCNHGNAGTSGKYSYFNNSSGKYGNNKNHTSHFTPYEDCYSGNEGKSGNYHESFCYYTPYKGCYDGSDDVNGKSRNNNKTSNYVPHNDCYGKNRSNSCFNCGRTGHWARDCIYPRDDEFDDDYSSYQFFDNDCANQQRQKGGNSKGNKCFNCGRPGHWAHDCLKQTDGRHGDLHGKRPVSPDAFDYCGDFDEFDYDDFTMYCDYCEDFGHFILECPNLGRCCSNSHPKFCDCDGGPYLREGRFDGSCLQCGGHSLWSVQGNPNSFTWEQGESSSGPRISGKRYDGRPKRYYNGQYRYSSGSADFSYPVENNRRNYDLFGAALFEEEPFVYRQLGKNNGRNLPRGTRFHSSSQRNRRHYDAFEEGALFEEGVFKNHG</sequence>
<dbReference type="EMBL" id="SWLB01000022">
    <property type="protein sequence ID" value="KAF3324424.1"/>
    <property type="molecule type" value="Genomic_DNA"/>
</dbReference>
<keyword evidence="6" id="KW-1185">Reference proteome</keyword>
<evidence type="ECO:0000313" key="5">
    <source>
        <dbReference type="EMBL" id="KAF3324424.1"/>
    </source>
</evidence>
<dbReference type="InterPro" id="IPR012677">
    <property type="entry name" value="Nucleotide-bd_a/b_plait_sf"/>
</dbReference>
<dbReference type="Proteomes" id="UP000623129">
    <property type="component" value="Unassembled WGS sequence"/>
</dbReference>
<dbReference type="Gene3D" id="4.10.60.10">
    <property type="entry name" value="Zinc finger, CCHC-type"/>
    <property type="match status" value="2"/>
</dbReference>
<dbReference type="Pfam" id="PF00098">
    <property type="entry name" value="zf-CCHC"/>
    <property type="match status" value="2"/>
</dbReference>
<dbReference type="PROSITE" id="PS50102">
    <property type="entry name" value="RRM"/>
    <property type="match status" value="1"/>
</dbReference>
<dbReference type="Pfam" id="PF00076">
    <property type="entry name" value="RRM_1"/>
    <property type="match status" value="1"/>
</dbReference>
<dbReference type="AlphaFoldDB" id="A0A833QS40"/>
<gene>
    <name evidence="5" type="ORF">FCM35_KLT11891</name>
</gene>
<dbReference type="InterPro" id="IPR000504">
    <property type="entry name" value="RRM_dom"/>
</dbReference>
<keyword evidence="2" id="KW-0694">RNA-binding</keyword>
<dbReference type="SUPFAM" id="SSF57756">
    <property type="entry name" value="Retrovirus zinc finger-like domains"/>
    <property type="match status" value="2"/>
</dbReference>
<dbReference type="InterPro" id="IPR001878">
    <property type="entry name" value="Znf_CCHC"/>
</dbReference>
<feature type="domain" description="CCHC-type" evidence="4">
    <location>
        <begin position="191"/>
        <end position="204"/>
    </location>
</feature>
<feature type="domain" description="RRM" evidence="3">
    <location>
        <begin position="7"/>
        <end position="85"/>
    </location>
</feature>
<dbReference type="InterPro" id="IPR036875">
    <property type="entry name" value="Znf_CCHC_sf"/>
</dbReference>